<dbReference type="RefSeq" id="WP_160609754.1">
    <property type="nucleotide sequence ID" value="NZ_WTZA01000001.1"/>
</dbReference>
<evidence type="ECO:0000313" key="1">
    <source>
        <dbReference type="EMBL" id="MXO73951.1"/>
    </source>
</evidence>
<dbReference type="EMBL" id="WTZA01000001">
    <property type="protein sequence ID" value="MXO73951.1"/>
    <property type="molecule type" value="Genomic_DNA"/>
</dbReference>
<organism evidence="1 2">
    <name type="scientific">Tsuneonella aeria</name>
    <dbReference type="NCBI Taxonomy" id="1837929"/>
    <lineage>
        <taxon>Bacteria</taxon>
        <taxon>Pseudomonadati</taxon>
        <taxon>Pseudomonadota</taxon>
        <taxon>Alphaproteobacteria</taxon>
        <taxon>Sphingomonadales</taxon>
        <taxon>Erythrobacteraceae</taxon>
        <taxon>Tsuneonella</taxon>
    </lineage>
</organism>
<name>A0A6I4T9F4_9SPHN</name>
<comment type="caution">
    <text evidence="1">The sequence shown here is derived from an EMBL/GenBank/DDBJ whole genome shotgun (WGS) entry which is preliminary data.</text>
</comment>
<dbReference type="AlphaFoldDB" id="A0A6I4T9F4"/>
<accession>A0A6I4T9F4</accession>
<proteinExistence type="predicted"/>
<sequence>METNRTEAAVQRIESALARIAAAADQPRPPAGAEQPSVTALVERHESLRETVAQTIGEIDALLAEMES</sequence>
<keyword evidence="2" id="KW-1185">Reference proteome</keyword>
<evidence type="ECO:0000313" key="2">
    <source>
        <dbReference type="Proteomes" id="UP000439522"/>
    </source>
</evidence>
<gene>
    <name evidence="1" type="ORF">GRI40_01775</name>
</gene>
<dbReference type="Proteomes" id="UP000439522">
    <property type="component" value="Unassembled WGS sequence"/>
</dbReference>
<reference evidence="1 2" key="1">
    <citation type="submission" date="2019-12" db="EMBL/GenBank/DDBJ databases">
        <title>Genomic-based taxomic classification of the family Erythrobacteraceae.</title>
        <authorList>
            <person name="Xu L."/>
        </authorList>
    </citation>
    <scope>NUCLEOTIDE SEQUENCE [LARGE SCALE GENOMIC DNA]</scope>
    <source>
        <strain evidence="1 2">100921-2</strain>
    </source>
</reference>
<protein>
    <submittedName>
        <fullName evidence="1">Uncharacterized protein</fullName>
    </submittedName>
</protein>
<dbReference type="OrthoDB" id="7428999at2"/>